<dbReference type="InterPro" id="IPR044929">
    <property type="entry name" value="DNA/RNA_non-sp_Endonuclease_sf"/>
</dbReference>
<evidence type="ECO:0000313" key="7">
    <source>
        <dbReference type="EMBL" id="KAG2394051.1"/>
    </source>
</evidence>
<feature type="region of interest" description="Disordered" evidence="4">
    <location>
        <begin position="59"/>
        <end position="78"/>
    </location>
</feature>
<keyword evidence="3" id="KW-0479">Metal-binding</keyword>
<feature type="domain" description="ENPP1-3/EXOG-like endonuclease/phosphodiesterase" evidence="5">
    <location>
        <begin position="137"/>
        <end position="376"/>
    </location>
</feature>
<feature type="binding site" evidence="3">
    <location>
        <position position="237"/>
    </location>
    <ligand>
        <name>Mg(2+)</name>
        <dbReference type="ChEBI" id="CHEBI:18420"/>
        <note>catalytic</note>
    </ligand>
</feature>
<feature type="domain" description="DNA/RNA non-specific endonuclease/pyrophosphatase/phosphodiesterase" evidence="6">
    <location>
        <begin position="136"/>
        <end position="376"/>
    </location>
</feature>
<dbReference type="EMBL" id="PYSW02000001">
    <property type="protein sequence ID" value="KAG2394051.1"/>
    <property type="molecule type" value="Genomic_DNA"/>
</dbReference>
<evidence type="ECO:0000256" key="1">
    <source>
        <dbReference type="ARBA" id="ARBA00010052"/>
    </source>
</evidence>
<protein>
    <submittedName>
        <fullName evidence="7">Uncharacterized protein</fullName>
    </submittedName>
</protein>
<gene>
    <name evidence="7" type="ORF">C9374_003815</name>
</gene>
<comment type="caution">
    <text evidence="7">The sequence shown here is derived from an EMBL/GenBank/DDBJ whole genome shotgun (WGS) entry which is preliminary data.</text>
</comment>
<dbReference type="GO" id="GO:0003676">
    <property type="term" value="F:nucleic acid binding"/>
    <property type="evidence" value="ECO:0007669"/>
    <property type="project" value="InterPro"/>
</dbReference>
<dbReference type="InterPro" id="IPR020821">
    <property type="entry name" value="ENPP1-3/EXOG-like_nuc-like"/>
</dbReference>
<dbReference type="InterPro" id="IPR044925">
    <property type="entry name" value="His-Me_finger_sf"/>
</dbReference>
<keyword evidence="8" id="KW-1185">Reference proteome</keyword>
<proteinExistence type="inferred from homology"/>
<dbReference type="SUPFAM" id="SSF54060">
    <property type="entry name" value="His-Me finger endonucleases"/>
    <property type="match status" value="1"/>
</dbReference>
<sequence>MFLKRVLAHATSVAVGVWIGSQYIRGTTHDPSRMKHLLQDNSRPSHILIGPVNTQPEINSHVQQQPSSPQQNESSKREVSLTEKIYHYLEEQRDDHRWPKFNIHVEEPTKEQDQTFELFKTFNEFGLPTHVGRLNVFSRFLSVTDSNLKIPLYVCWSIPRFEENYVEKSDRKFSKFMKSPIFEQLSSFNPDNTDYFGSNYSRGHLVNCGDLTRFDQVAMNETHLLANNIVPQDFDNNANYWLRMERFTRSLADRFHAVHVIAGPVFMPTLYEQQNKIEPDATGKPPKGPKGEVKHLIIGNNHVAVPTHLFRIIIAEKRQTETANEQDAVSPQYYAQAFIVPNRPIDKLDHLTKYSVSLKEVEYLTGMRFLDKLEKSGNMNPLCCNTLDIDANLIDQEVSHPEKSSSEKTKCACSCDLPPWQDIEFQTLLWNKNITERELTEKWDSLLSETSWKPSKDIIRRRDSKLEELRKK</sequence>
<evidence type="ECO:0000259" key="6">
    <source>
        <dbReference type="SMART" id="SM00892"/>
    </source>
</evidence>
<evidence type="ECO:0000259" key="5">
    <source>
        <dbReference type="SMART" id="SM00477"/>
    </source>
</evidence>
<dbReference type="GO" id="GO:0000014">
    <property type="term" value="F:single-stranded DNA endodeoxyribonuclease activity"/>
    <property type="evidence" value="ECO:0007669"/>
    <property type="project" value="TreeGrafter"/>
</dbReference>
<evidence type="ECO:0000256" key="2">
    <source>
        <dbReference type="PIRSR" id="PIRSR640255-1"/>
    </source>
</evidence>
<dbReference type="PANTHER" id="PTHR13966">
    <property type="entry name" value="ENDONUCLEASE RELATED"/>
    <property type="match status" value="1"/>
</dbReference>
<reference evidence="7 8" key="1">
    <citation type="journal article" date="2018" name="BMC Genomics">
        <title>The genome of Naegleria lovaniensis, the basis for a comparative approach to unravel pathogenicity factors of the human pathogenic amoeba N. fowleri.</title>
        <authorList>
            <person name="Liechti N."/>
            <person name="Schurch N."/>
            <person name="Bruggmann R."/>
            <person name="Wittwer M."/>
        </authorList>
    </citation>
    <scope>NUCLEOTIDE SEQUENCE [LARGE SCALE GENOMIC DNA]</scope>
    <source>
        <strain evidence="7 8">ATCC 30569</strain>
    </source>
</reference>
<evidence type="ECO:0000256" key="4">
    <source>
        <dbReference type="SAM" id="MobiDB-lite"/>
    </source>
</evidence>
<evidence type="ECO:0000256" key="3">
    <source>
        <dbReference type="PIRSR" id="PIRSR640255-2"/>
    </source>
</evidence>
<dbReference type="GO" id="GO:0005743">
    <property type="term" value="C:mitochondrial inner membrane"/>
    <property type="evidence" value="ECO:0007669"/>
    <property type="project" value="TreeGrafter"/>
</dbReference>
<accession>A0AA88H5K0</accession>
<dbReference type="InterPro" id="IPR040255">
    <property type="entry name" value="Non-specific_endonuclease"/>
</dbReference>
<dbReference type="InterPro" id="IPR001604">
    <property type="entry name" value="Endo_G_ENPP1-like_dom"/>
</dbReference>
<feature type="active site" description="Proton acceptor" evidence="2">
    <location>
        <position position="204"/>
    </location>
</feature>
<dbReference type="RefSeq" id="XP_044555945.1">
    <property type="nucleotide sequence ID" value="XM_044693385.1"/>
</dbReference>
<dbReference type="Proteomes" id="UP000816034">
    <property type="component" value="Unassembled WGS sequence"/>
</dbReference>
<dbReference type="GO" id="GO:0046872">
    <property type="term" value="F:metal ion binding"/>
    <property type="evidence" value="ECO:0007669"/>
    <property type="project" value="UniProtKB-KW"/>
</dbReference>
<evidence type="ECO:0000313" key="8">
    <source>
        <dbReference type="Proteomes" id="UP000816034"/>
    </source>
</evidence>
<dbReference type="PANTHER" id="PTHR13966:SF5">
    <property type="entry name" value="ENDONUCLEASE G, MITOCHONDRIAL"/>
    <property type="match status" value="1"/>
</dbReference>
<dbReference type="GO" id="GO:0004521">
    <property type="term" value="F:RNA endonuclease activity"/>
    <property type="evidence" value="ECO:0007669"/>
    <property type="project" value="TreeGrafter"/>
</dbReference>
<dbReference type="Pfam" id="PF01223">
    <property type="entry name" value="Endonuclease_NS"/>
    <property type="match status" value="1"/>
</dbReference>
<organism evidence="7 8">
    <name type="scientific">Naegleria lovaniensis</name>
    <name type="common">Amoeba</name>
    <dbReference type="NCBI Taxonomy" id="51637"/>
    <lineage>
        <taxon>Eukaryota</taxon>
        <taxon>Discoba</taxon>
        <taxon>Heterolobosea</taxon>
        <taxon>Tetramitia</taxon>
        <taxon>Eutetramitia</taxon>
        <taxon>Vahlkampfiidae</taxon>
        <taxon>Naegleria</taxon>
    </lineage>
</organism>
<name>A0AA88H5K0_NAELO</name>
<comment type="similarity">
    <text evidence="1">Belongs to the DNA/RNA non-specific endonuclease family.</text>
</comment>
<dbReference type="GO" id="GO:0005634">
    <property type="term" value="C:nucleus"/>
    <property type="evidence" value="ECO:0007669"/>
    <property type="project" value="TreeGrafter"/>
</dbReference>
<dbReference type="Gene3D" id="3.40.570.10">
    <property type="entry name" value="Extracellular Endonuclease, subunit A"/>
    <property type="match status" value="1"/>
</dbReference>
<dbReference type="GeneID" id="68096270"/>
<dbReference type="SMART" id="SM00477">
    <property type="entry name" value="NUC"/>
    <property type="match status" value="1"/>
</dbReference>
<dbReference type="AlphaFoldDB" id="A0AA88H5K0"/>
<dbReference type="SMART" id="SM00892">
    <property type="entry name" value="Endonuclease_NS"/>
    <property type="match status" value="1"/>
</dbReference>